<dbReference type="InterPro" id="IPR036116">
    <property type="entry name" value="FN3_sf"/>
</dbReference>
<dbReference type="SMART" id="SM00271">
    <property type="entry name" value="DnaJ"/>
    <property type="match status" value="1"/>
</dbReference>
<dbReference type="InterPro" id="IPR013783">
    <property type="entry name" value="Ig-like_fold"/>
</dbReference>
<dbReference type="InterPro" id="IPR052276">
    <property type="entry name" value="Diphthamide-biosynth_chaperone"/>
</dbReference>
<protein>
    <recommendedName>
        <fullName evidence="2">J domain-containing protein</fullName>
    </recommendedName>
</protein>
<dbReference type="PANTHER" id="PTHR44240:SF10">
    <property type="entry name" value="J DOMAIN-CONTAINING PROTEIN"/>
    <property type="match status" value="1"/>
</dbReference>
<evidence type="ECO:0000256" key="1">
    <source>
        <dbReference type="SAM" id="MobiDB-lite"/>
    </source>
</evidence>
<organism evidence="3 4">
    <name type="scientific">Prorocentrum cordatum</name>
    <dbReference type="NCBI Taxonomy" id="2364126"/>
    <lineage>
        <taxon>Eukaryota</taxon>
        <taxon>Sar</taxon>
        <taxon>Alveolata</taxon>
        <taxon>Dinophyceae</taxon>
        <taxon>Prorocentrales</taxon>
        <taxon>Prorocentraceae</taxon>
        <taxon>Prorocentrum</taxon>
    </lineage>
</organism>
<evidence type="ECO:0000313" key="3">
    <source>
        <dbReference type="EMBL" id="CAK0855796.1"/>
    </source>
</evidence>
<dbReference type="Gene3D" id="1.10.287.110">
    <property type="entry name" value="DnaJ domain"/>
    <property type="match status" value="1"/>
</dbReference>
<feature type="compositionally biased region" description="Basic and acidic residues" evidence="1">
    <location>
        <begin position="1115"/>
        <end position="1124"/>
    </location>
</feature>
<comment type="caution">
    <text evidence="3">The sequence shown here is derived from an EMBL/GenBank/DDBJ whole genome shotgun (WGS) entry which is preliminary data.</text>
</comment>
<dbReference type="InterPro" id="IPR018253">
    <property type="entry name" value="DnaJ_domain_CS"/>
</dbReference>
<reference evidence="3" key="1">
    <citation type="submission" date="2023-10" db="EMBL/GenBank/DDBJ databases">
        <authorList>
            <person name="Chen Y."/>
            <person name="Shah S."/>
            <person name="Dougan E. K."/>
            <person name="Thang M."/>
            <person name="Chan C."/>
        </authorList>
    </citation>
    <scope>NUCLEOTIDE SEQUENCE [LARGE SCALE GENOMIC DNA]</scope>
</reference>
<evidence type="ECO:0000259" key="2">
    <source>
        <dbReference type="PROSITE" id="PS50076"/>
    </source>
</evidence>
<dbReference type="InterPro" id="IPR003961">
    <property type="entry name" value="FN3_dom"/>
</dbReference>
<feature type="region of interest" description="Disordered" evidence="1">
    <location>
        <begin position="1100"/>
        <end position="1124"/>
    </location>
</feature>
<gene>
    <name evidence="3" type="ORF">PCOR1329_LOCUS46338</name>
</gene>
<dbReference type="CDD" id="cd00063">
    <property type="entry name" value="FN3"/>
    <property type="match status" value="1"/>
</dbReference>
<dbReference type="Pfam" id="PF00226">
    <property type="entry name" value="DnaJ"/>
    <property type="match status" value="1"/>
</dbReference>
<name>A0ABN9U933_9DINO</name>
<sequence length="1380" mass="146901">MELLGWRPLSQPGPSGSQRVPRRSPGAARESATVHGLPEGSPVAVRVVAALSAGAGPAVQLPGHWAELATARPSSSEDGPETPRNLDPLGAPRQGCAATRCGGYKAARSRPEAPAGAPVAGDAELCDRCGAHFSSHDAAPAPAAEAAAAGSGASGGEAGEWRVVARGVFVRDRPSTGGAQVAALSRGQPLSGQLLPSGWVSLDAGCRGRLGIASEEAFVLTHGDAAEMPNLGALLERVELGLSGAADGGGEIEECRAADGAAGEQDARGSIESVQGHAARAAEVLRGRPLSFLVVSAEGISVRERPVAWSPPRGGLQTGDLVRGFPGSGWLLLSGGDLDGWWASIGGGPRSATTLLEAQWSRVTVRSSFMEAAIVEWPGLDPAEYPEITYAVEWRSEDQGGASQRRVTKRAHAHITGLPRGSIARLRVLACVPGQQDSQAPLRLNGAWADVPTAEHARESLWPEEELDSTDPLGGARAGCLASRCVGYAAPEDKHSYLNDFGSVLCRRCGVAFAKHLRAGAARAARGVAQPSPGAPGRYVVQHFAVLMRSEPSLQADKLGALCRGNVVRGRAVGGWLEICREDSERYSGRAGHTAYALVDGTAIGLGALLTPWREGDPLPGDESGEEPLPPVGHRMQDVYTGGVPFLAARVAAVRRRPEAASRLLATLEKGEVVQGLARGAWVQLDLKQEALAERRLPGDHGWCKSEPKDPSAGPLLRCTLLDVQVASSFAEALSLKWTRVPAKLVRYSVEWMLKEDPHAVVHVAETSCRGCSLRVGGLQAGTAYLVRVIAQVLRPRNEAAGGSALHKPGMYRVVHQRGIRVSAEFARDSKALARLPPGAAVNVLEVAADRAQGRVRGRIESPAGWISIFNVQNNAHGARRALELDPEGPFARIVGGWCEGSTGPEVTQGEESNKTWDPLAKTRGACLDCGHCKGYVISSYTFAQRLEDVMCRRCGCPCTRHRVVGDWHGGTAEDKAWAAHQARIRQARLALARKPVIHCRQWSTDGAAAGDDGVRFIVKHVSGATHLYEMLGVANDVDAAELRKAYRKISLRIHPDKVKSKDTDLLNKAETSFKKVAAAYATLGDAGKRAAYDRELASKLTARPEPQDDQAGARQKDKAPARKPVREVELKIVQAITRDEVTLRMPPGSTVLAAKKALSKLVQRGPEDRIELAFLDGAGMSDDFCLDQSFTLWCVGVDLGPPRPVDVLIRDVWTGAYGSVEVLDTSTMSEVKSRVAAAFDVDEGSIAIGLSSPKAAACGARGFEELPSGARLDGRRALHVRGAKPVVYLTLEQGTELQRELVEAYSSPDFQRRLDEMEAAWPMPESLGKQRFRAQFGALVRAAQRDTLQRWGFEGEFAAHDMITAFKRIGSATSTRSGS</sequence>
<dbReference type="EMBL" id="CAUYUJ010015574">
    <property type="protein sequence ID" value="CAK0855796.1"/>
    <property type="molecule type" value="Genomic_DNA"/>
</dbReference>
<proteinExistence type="predicted"/>
<dbReference type="SUPFAM" id="SSF49265">
    <property type="entry name" value="Fibronectin type III"/>
    <property type="match status" value="1"/>
</dbReference>
<dbReference type="SUPFAM" id="SSF46565">
    <property type="entry name" value="Chaperone J-domain"/>
    <property type="match status" value="1"/>
</dbReference>
<dbReference type="InterPro" id="IPR001623">
    <property type="entry name" value="DnaJ_domain"/>
</dbReference>
<feature type="domain" description="J" evidence="2">
    <location>
        <begin position="1027"/>
        <end position="1097"/>
    </location>
</feature>
<keyword evidence="4" id="KW-1185">Reference proteome</keyword>
<feature type="region of interest" description="Disordered" evidence="1">
    <location>
        <begin position="70"/>
        <end position="93"/>
    </location>
</feature>
<dbReference type="CDD" id="cd06257">
    <property type="entry name" value="DnaJ"/>
    <property type="match status" value="1"/>
</dbReference>
<dbReference type="PANTHER" id="PTHR44240">
    <property type="entry name" value="DNAJ DOMAIN (PROKARYOTIC HEAT SHOCK PROTEIN)-RELATED"/>
    <property type="match status" value="1"/>
</dbReference>
<dbReference type="PRINTS" id="PR00625">
    <property type="entry name" value="JDOMAIN"/>
</dbReference>
<accession>A0ABN9U933</accession>
<dbReference type="PROSITE" id="PS00636">
    <property type="entry name" value="DNAJ_1"/>
    <property type="match status" value="1"/>
</dbReference>
<feature type="region of interest" description="Disordered" evidence="1">
    <location>
        <begin position="1"/>
        <end position="37"/>
    </location>
</feature>
<evidence type="ECO:0000313" key="4">
    <source>
        <dbReference type="Proteomes" id="UP001189429"/>
    </source>
</evidence>
<dbReference type="PROSITE" id="PS50076">
    <property type="entry name" value="DNAJ_2"/>
    <property type="match status" value="1"/>
</dbReference>
<dbReference type="InterPro" id="IPR036869">
    <property type="entry name" value="J_dom_sf"/>
</dbReference>
<dbReference type="Gene3D" id="2.60.40.10">
    <property type="entry name" value="Immunoglobulins"/>
    <property type="match status" value="1"/>
</dbReference>
<dbReference type="Proteomes" id="UP001189429">
    <property type="component" value="Unassembled WGS sequence"/>
</dbReference>